<proteinExistence type="predicted"/>
<dbReference type="OrthoDB" id="7595119at2"/>
<reference evidence="2 3" key="1">
    <citation type="submission" date="2019-04" db="EMBL/GenBank/DDBJ databases">
        <title>Altererythrobacter aquimixticola sp. nov., isolated from sediment of junction between the ocean and a freshwater spring.</title>
        <authorList>
            <person name="Yoon J.-H."/>
        </authorList>
    </citation>
    <scope>NUCLEOTIDE SEQUENCE [LARGE SCALE GENOMIC DNA]</scope>
    <source>
        <strain evidence="2 3">SSKS-13</strain>
    </source>
</reference>
<name>A0A4T3EYV8_9SPHN</name>
<organism evidence="2 3">
    <name type="scientific">Alteraurantiacibacter aquimixticola</name>
    <dbReference type="NCBI Taxonomy" id="2489173"/>
    <lineage>
        <taxon>Bacteria</taxon>
        <taxon>Pseudomonadati</taxon>
        <taxon>Pseudomonadota</taxon>
        <taxon>Alphaproteobacteria</taxon>
        <taxon>Sphingomonadales</taxon>
        <taxon>Erythrobacteraceae</taxon>
        <taxon>Alteraurantiacibacter</taxon>
    </lineage>
</organism>
<keyword evidence="3" id="KW-1185">Reference proteome</keyword>
<evidence type="ECO:0008006" key="4">
    <source>
        <dbReference type="Google" id="ProtNLM"/>
    </source>
</evidence>
<accession>A0A4T3EYV8</accession>
<dbReference type="AlphaFoldDB" id="A0A4T3EYV8"/>
<sequence length="134" mass="14851">MVRERAVRLAFAAAAAFFAMSWPVAAQAPELAMLDQLDKGNWQLRLRTDGSQRSICVRTGRELIQIRHRQSGCSHFVVQDEPNEVTVQYTCRGDGYGRTTIRREGNALVQIRSQGIQGGAPFSLEGEARRTGAC</sequence>
<feature type="chain" id="PRO_5020336728" description="DUF3617 family protein" evidence="1">
    <location>
        <begin position="29"/>
        <end position="134"/>
    </location>
</feature>
<dbReference type="EMBL" id="SSHH01000003">
    <property type="protein sequence ID" value="TIX49836.1"/>
    <property type="molecule type" value="Genomic_DNA"/>
</dbReference>
<gene>
    <name evidence="2" type="ORF">E5222_10960</name>
</gene>
<evidence type="ECO:0000313" key="2">
    <source>
        <dbReference type="EMBL" id="TIX49836.1"/>
    </source>
</evidence>
<evidence type="ECO:0000256" key="1">
    <source>
        <dbReference type="SAM" id="SignalP"/>
    </source>
</evidence>
<feature type="signal peptide" evidence="1">
    <location>
        <begin position="1"/>
        <end position="28"/>
    </location>
</feature>
<keyword evidence="1" id="KW-0732">Signal</keyword>
<comment type="caution">
    <text evidence="2">The sequence shown here is derived from an EMBL/GenBank/DDBJ whole genome shotgun (WGS) entry which is preliminary data.</text>
</comment>
<protein>
    <recommendedName>
        <fullName evidence="4">DUF3617 family protein</fullName>
    </recommendedName>
</protein>
<dbReference type="Proteomes" id="UP000309389">
    <property type="component" value="Unassembled WGS sequence"/>
</dbReference>
<evidence type="ECO:0000313" key="3">
    <source>
        <dbReference type="Proteomes" id="UP000309389"/>
    </source>
</evidence>